<dbReference type="InterPro" id="IPR009057">
    <property type="entry name" value="Homeodomain-like_sf"/>
</dbReference>
<gene>
    <name evidence="7" type="ORF">GCM10011399_20880</name>
</gene>
<dbReference type="AlphaFoldDB" id="A0A917B6G8"/>
<evidence type="ECO:0000313" key="8">
    <source>
        <dbReference type="Proteomes" id="UP000598775"/>
    </source>
</evidence>
<evidence type="ECO:0000256" key="3">
    <source>
        <dbReference type="ARBA" id="ARBA00023125"/>
    </source>
</evidence>
<evidence type="ECO:0000259" key="6">
    <source>
        <dbReference type="PROSITE" id="PS50977"/>
    </source>
</evidence>
<dbReference type="SUPFAM" id="SSF46689">
    <property type="entry name" value="Homeodomain-like"/>
    <property type="match status" value="1"/>
</dbReference>
<name>A0A917B6G8_9MICO</name>
<organism evidence="7 8">
    <name type="scientific">Subtercola lobariae</name>
    <dbReference type="NCBI Taxonomy" id="1588641"/>
    <lineage>
        <taxon>Bacteria</taxon>
        <taxon>Bacillati</taxon>
        <taxon>Actinomycetota</taxon>
        <taxon>Actinomycetes</taxon>
        <taxon>Micrococcales</taxon>
        <taxon>Microbacteriaceae</taxon>
        <taxon>Subtercola</taxon>
    </lineage>
</organism>
<evidence type="ECO:0000256" key="1">
    <source>
        <dbReference type="ARBA" id="ARBA00022491"/>
    </source>
</evidence>
<feature type="DNA-binding region" description="H-T-H motif" evidence="5">
    <location>
        <begin position="30"/>
        <end position="49"/>
    </location>
</feature>
<dbReference type="PROSITE" id="PS50977">
    <property type="entry name" value="HTH_TETR_2"/>
    <property type="match status" value="1"/>
</dbReference>
<keyword evidence="4" id="KW-0804">Transcription</keyword>
<keyword evidence="8" id="KW-1185">Reference proteome</keyword>
<dbReference type="GO" id="GO:0000976">
    <property type="term" value="F:transcription cis-regulatory region binding"/>
    <property type="evidence" value="ECO:0007669"/>
    <property type="project" value="TreeGrafter"/>
</dbReference>
<dbReference type="EMBL" id="BMGP01000003">
    <property type="protein sequence ID" value="GGF27401.1"/>
    <property type="molecule type" value="Genomic_DNA"/>
</dbReference>
<dbReference type="PANTHER" id="PTHR30055">
    <property type="entry name" value="HTH-TYPE TRANSCRIPTIONAL REGULATOR RUTR"/>
    <property type="match status" value="1"/>
</dbReference>
<accession>A0A917B6G8</accession>
<keyword evidence="1" id="KW-0678">Repressor</keyword>
<dbReference type="RefSeq" id="WP_188677825.1">
    <property type="nucleotide sequence ID" value="NZ_BMGP01000003.1"/>
</dbReference>
<dbReference type="InterPro" id="IPR039538">
    <property type="entry name" value="BetI_C"/>
</dbReference>
<comment type="caution">
    <text evidence="7">The sequence shown here is derived from an EMBL/GenBank/DDBJ whole genome shotgun (WGS) entry which is preliminary data.</text>
</comment>
<dbReference type="Proteomes" id="UP000598775">
    <property type="component" value="Unassembled WGS sequence"/>
</dbReference>
<evidence type="ECO:0000256" key="2">
    <source>
        <dbReference type="ARBA" id="ARBA00023015"/>
    </source>
</evidence>
<dbReference type="SUPFAM" id="SSF48498">
    <property type="entry name" value="Tetracyclin repressor-like, C-terminal domain"/>
    <property type="match status" value="1"/>
</dbReference>
<dbReference type="InterPro" id="IPR036271">
    <property type="entry name" value="Tet_transcr_reg_TetR-rel_C_sf"/>
</dbReference>
<dbReference type="PANTHER" id="PTHR30055:SF234">
    <property type="entry name" value="HTH-TYPE TRANSCRIPTIONAL REGULATOR BETI"/>
    <property type="match status" value="1"/>
</dbReference>
<dbReference type="InterPro" id="IPR050109">
    <property type="entry name" value="HTH-type_TetR-like_transc_reg"/>
</dbReference>
<dbReference type="Pfam" id="PF00440">
    <property type="entry name" value="TetR_N"/>
    <property type="match status" value="1"/>
</dbReference>
<dbReference type="Gene3D" id="1.10.357.10">
    <property type="entry name" value="Tetracycline Repressor, domain 2"/>
    <property type="match status" value="1"/>
</dbReference>
<dbReference type="Pfam" id="PF13977">
    <property type="entry name" value="TetR_C_6"/>
    <property type="match status" value="1"/>
</dbReference>
<keyword evidence="2" id="KW-0805">Transcription regulation</keyword>
<dbReference type="InterPro" id="IPR001647">
    <property type="entry name" value="HTH_TetR"/>
</dbReference>
<reference evidence="7 8" key="1">
    <citation type="journal article" date="2014" name="Int. J. Syst. Evol. Microbiol.">
        <title>Complete genome sequence of Corynebacterium casei LMG S-19264T (=DSM 44701T), isolated from a smear-ripened cheese.</title>
        <authorList>
            <consortium name="US DOE Joint Genome Institute (JGI-PGF)"/>
            <person name="Walter F."/>
            <person name="Albersmeier A."/>
            <person name="Kalinowski J."/>
            <person name="Ruckert C."/>
        </authorList>
    </citation>
    <scope>NUCLEOTIDE SEQUENCE [LARGE SCALE GENOMIC DNA]</scope>
    <source>
        <strain evidence="7 8">CGMCC 1.12976</strain>
    </source>
</reference>
<dbReference type="PRINTS" id="PR00455">
    <property type="entry name" value="HTHTETR"/>
</dbReference>
<evidence type="ECO:0000256" key="5">
    <source>
        <dbReference type="PROSITE-ProRule" id="PRU00335"/>
    </source>
</evidence>
<keyword evidence="3 5" id="KW-0238">DNA-binding</keyword>
<evidence type="ECO:0000313" key="7">
    <source>
        <dbReference type="EMBL" id="GGF27401.1"/>
    </source>
</evidence>
<protein>
    <recommendedName>
        <fullName evidence="6">HTH tetR-type domain-containing protein</fullName>
    </recommendedName>
</protein>
<dbReference type="GO" id="GO:0003700">
    <property type="term" value="F:DNA-binding transcription factor activity"/>
    <property type="evidence" value="ECO:0007669"/>
    <property type="project" value="TreeGrafter"/>
</dbReference>
<evidence type="ECO:0000256" key="4">
    <source>
        <dbReference type="ARBA" id="ARBA00023163"/>
    </source>
</evidence>
<sequence>MPRLPVAERRELLLEAALRVVAAQGIQGATTRAIVAEAGVSLASFHYAFASRDELIAELVNSVIASEELALTRLELRGGSMRDTLREGLMHYFDVLRENPMREKAMFELTQYAMRSPELEPLAKMQYERYYALAEQALDVAAASTGLRWSKPAAELATVLVVLTDGLTIGWLVNRDDAAAHAIIDFAADSLSALAEAA</sequence>
<feature type="domain" description="HTH tetR-type" evidence="6">
    <location>
        <begin position="7"/>
        <end position="67"/>
    </location>
</feature>
<proteinExistence type="predicted"/>